<name>A0A1E3NZB0_WICAA</name>
<organism evidence="11 12">
    <name type="scientific">Wickerhamomyces anomalus (strain ATCC 58044 / CBS 1984 / NCYC 433 / NRRL Y-366-8)</name>
    <name type="common">Yeast</name>
    <name type="synonym">Hansenula anomala</name>
    <dbReference type="NCBI Taxonomy" id="683960"/>
    <lineage>
        <taxon>Eukaryota</taxon>
        <taxon>Fungi</taxon>
        <taxon>Dikarya</taxon>
        <taxon>Ascomycota</taxon>
        <taxon>Saccharomycotina</taxon>
        <taxon>Saccharomycetes</taxon>
        <taxon>Phaffomycetales</taxon>
        <taxon>Wickerhamomycetaceae</taxon>
        <taxon>Wickerhamomyces</taxon>
    </lineage>
</organism>
<evidence type="ECO:0000256" key="6">
    <source>
        <dbReference type="ARBA" id="ARBA00042380"/>
    </source>
</evidence>
<feature type="region of interest" description="Disordered" evidence="9">
    <location>
        <begin position="445"/>
        <end position="471"/>
    </location>
</feature>
<comment type="subcellular location">
    <subcellularLocation>
        <location evidence="1">Chromosome</location>
    </subcellularLocation>
</comment>
<keyword evidence="12" id="KW-1185">Reference proteome</keyword>
<evidence type="ECO:0000256" key="3">
    <source>
        <dbReference type="ARBA" id="ARBA00022603"/>
    </source>
</evidence>
<gene>
    <name evidence="11" type="ORF">WICANDRAFT_85533</name>
</gene>
<dbReference type="GO" id="GO:0042799">
    <property type="term" value="F:histone H4K20 methyltransferase activity"/>
    <property type="evidence" value="ECO:0007669"/>
    <property type="project" value="TreeGrafter"/>
</dbReference>
<dbReference type="GO" id="GO:0005694">
    <property type="term" value="C:chromosome"/>
    <property type="evidence" value="ECO:0007669"/>
    <property type="project" value="UniProtKB-SubCell"/>
</dbReference>
<dbReference type="AlphaFoldDB" id="A0A1E3NZB0"/>
<keyword evidence="4" id="KW-0808">Transferase</keyword>
<dbReference type="InterPro" id="IPR001214">
    <property type="entry name" value="SET_dom"/>
</dbReference>
<evidence type="ECO:0000256" key="9">
    <source>
        <dbReference type="SAM" id="MobiDB-lite"/>
    </source>
</evidence>
<dbReference type="PROSITE" id="PS50280">
    <property type="entry name" value="SET"/>
    <property type="match status" value="1"/>
</dbReference>
<dbReference type="EMBL" id="KV454212">
    <property type="protein sequence ID" value="ODQ58529.1"/>
    <property type="molecule type" value="Genomic_DNA"/>
</dbReference>
<dbReference type="CDD" id="cd20071">
    <property type="entry name" value="SET_SMYD"/>
    <property type="match status" value="1"/>
</dbReference>
<keyword evidence="3" id="KW-0489">Methyltransferase</keyword>
<reference evidence="11 12" key="1">
    <citation type="journal article" date="2016" name="Proc. Natl. Acad. Sci. U.S.A.">
        <title>Comparative genomics of biotechnologically important yeasts.</title>
        <authorList>
            <person name="Riley R."/>
            <person name="Haridas S."/>
            <person name="Wolfe K.H."/>
            <person name="Lopes M.R."/>
            <person name="Hittinger C.T."/>
            <person name="Goeker M."/>
            <person name="Salamov A.A."/>
            <person name="Wisecaver J.H."/>
            <person name="Long T.M."/>
            <person name="Calvey C.H."/>
            <person name="Aerts A.L."/>
            <person name="Barry K.W."/>
            <person name="Choi C."/>
            <person name="Clum A."/>
            <person name="Coughlan A.Y."/>
            <person name="Deshpande S."/>
            <person name="Douglass A.P."/>
            <person name="Hanson S.J."/>
            <person name="Klenk H.-P."/>
            <person name="LaButti K.M."/>
            <person name="Lapidus A."/>
            <person name="Lindquist E.A."/>
            <person name="Lipzen A.M."/>
            <person name="Meier-Kolthoff J.P."/>
            <person name="Ohm R.A."/>
            <person name="Otillar R.P."/>
            <person name="Pangilinan J.L."/>
            <person name="Peng Y."/>
            <person name="Rokas A."/>
            <person name="Rosa C.A."/>
            <person name="Scheuner C."/>
            <person name="Sibirny A.A."/>
            <person name="Slot J.C."/>
            <person name="Stielow J.B."/>
            <person name="Sun H."/>
            <person name="Kurtzman C.P."/>
            <person name="Blackwell M."/>
            <person name="Grigoriev I.V."/>
            <person name="Jeffries T.W."/>
        </authorList>
    </citation>
    <scope>NUCLEOTIDE SEQUENCE [LARGE SCALE GENOMIC DNA]</scope>
    <source>
        <strain evidence="12">ATCC 58044 / CBS 1984 / NCYC 433 / NRRL Y-366-8</strain>
    </source>
</reference>
<evidence type="ECO:0000259" key="10">
    <source>
        <dbReference type="PROSITE" id="PS50280"/>
    </source>
</evidence>
<dbReference type="SUPFAM" id="SSF82199">
    <property type="entry name" value="SET domain"/>
    <property type="match status" value="1"/>
</dbReference>
<evidence type="ECO:0000256" key="7">
    <source>
        <dbReference type="ARBA" id="ARBA00044528"/>
    </source>
</evidence>
<dbReference type="RefSeq" id="XP_019037736.1">
    <property type="nucleotide sequence ID" value="XM_019185904.1"/>
</dbReference>
<evidence type="ECO:0000256" key="1">
    <source>
        <dbReference type="ARBA" id="ARBA00004286"/>
    </source>
</evidence>
<dbReference type="PANTHER" id="PTHR46402">
    <property type="entry name" value="SET AND MYND DOMAIN-CONTAINING PROTEIN 5"/>
    <property type="match status" value="1"/>
</dbReference>
<dbReference type="STRING" id="683960.A0A1E3NZB0"/>
<dbReference type="Proteomes" id="UP000094112">
    <property type="component" value="Unassembled WGS sequence"/>
</dbReference>
<dbReference type="GeneID" id="30203150"/>
<evidence type="ECO:0000256" key="5">
    <source>
        <dbReference type="ARBA" id="ARBA00022691"/>
    </source>
</evidence>
<dbReference type="Pfam" id="PF00856">
    <property type="entry name" value="SET"/>
    <property type="match status" value="1"/>
</dbReference>
<dbReference type="Gene3D" id="2.170.270.10">
    <property type="entry name" value="SET domain"/>
    <property type="match status" value="1"/>
</dbReference>
<dbReference type="InterPro" id="IPR046341">
    <property type="entry name" value="SET_dom_sf"/>
</dbReference>
<dbReference type="SMART" id="SM00317">
    <property type="entry name" value="SET"/>
    <property type="match status" value="1"/>
</dbReference>
<evidence type="ECO:0000313" key="11">
    <source>
        <dbReference type="EMBL" id="ODQ58529.1"/>
    </source>
</evidence>
<protein>
    <recommendedName>
        <fullName evidence="7">Histone-lysine N-methyltransferase SET5</fullName>
    </recommendedName>
    <alternativeName>
        <fullName evidence="6">SET domain-containing protein 5</fullName>
    </alternativeName>
</protein>
<keyword evidence="5" id="KW-0949">S-adenosyl-L-methionine</keyword>
<evidence type="ECO:0000256" key="4">
    <source>
        <dbReference type="ARBA" id="ARBA00022679"/>
    </source>
</evidence>
<dbReference type="OrthoDB" id="438641at2759"/>
<keyword evidence="2" id="KW-0158">Chromosome</keyword>
<dbReference type="GO" id="GO:0045814">
    <property type="term" value="P:negative regulation of gene expression, epigenetic"/>
    <property type="evidence" value="ECO:0007669"/>
    <property type="project" value="TreeGrafter"/>
</dbReference>
<accession>A0A1E3NZB0</accession>
<evidence type="ECO:0000256" key="8">
    <source>
        <dbReference type="ARBA" id="ARBA00048619"/>
    </source>
</evidence>
<evidence type="ECO:0000256" key="2">
    <source>
        <dbReference type="ARBA" id="ARBA00022454"/>
    </source>
</evidence>
<comment type="catalytic activity">
    <reaction evidence="8">
        <text>L-lysyl-[histone] + S-adenosyl-L-methionine = N(6)-methyl-L-lysyl-[histone] + S-adenosyl-L-homocysteine + H(+)</text>
        <dbReference type="Rhea" id="RHEA:10024"/>
        <dbReference type="Rhea" id="RHEA-COMP:9845"/>
        <dbReference type="Rhea" id="RHEA-COMP:9846"/>
        <dbReference type="ChEBI" id="CHEBI:15378"/>
        <dbReference type="ChEBI" id="CHEBI:29969"/>
        <dbReference type="ChEBI" id="CHEBI:57856"/>
        <dbReference type="ChEBI" id="CHEBI:59789"/>
        <dbReference type="ChEBI" id="CHEBI:61929"/>
    </reaction>
    <physiologicalReaction direction="left-to-right" evidence="8">
        <dbReference type="Rhea" id="RHEA:10025"/>
    </physiologicalReaction>
</comment>
<proteinExistence type="predicted"/>
<sequence length="485" mass="55261">MSVPNIEILTINDKSPEEISTEPVVPHERQIVDNVIKLWKEDSANEDLGVSKLHALVKENNPNWSLSEKRLKTVLKSFNLLNSAQQFTYANEITSKETPNLTLPKNVRLQFTKNRGKGLYSTNSLKEGELIWEEKTPLFFIPPLDRLNIIANSKACTYCGSLISTNNSSRSVLKGLDCNVCKDVWCSQFCKKTDKIHQLLKHNVYHDDTTKKSSKKQIISSNWIKYETFCHDNKWNAAFAVGLIHAYCINDKSGVLSKQFDAMAKVRQDIRYKAIDSSGIGASFDNSNNGGGALFVKEQQVSLWKQGHEMFNSIFPLNQVSYEEYLTFLGTYNINNIDSSLFLIQSHLNHNCDPNVRVVFGDKKTDGIKVYAKREIRANEELTTSYVNPSHSLNQRLRELRVNWGFICNCNKCKADAKSIQRKKSNETASSNTKMEIKKMLVENHDGKEFEIESPNDLEANTGDRSRRKSVRFDEKVIAVNNNEK</sequence>
<dbReference type="PANTHER" id="PTHR46402:SF2">
    <property type="entry name" value="HISTONE-LYSINE N-TRIMETHYLTRANSFERASE SMYD5"/>
    <property type="match status" value="1"/>
</dbReference>
<dbReference type="GO" id="GO:0032259">
    <property type="term" value="P:methylation"/>
    <property type="evidence" value="ECO:0007669"/>
    <property type="project" value="UniProtKB-KW"/>
</dbReference>
<evidence type="ECO:0000313" key="12">
    <source>
        <dbReference type="Proteomes" id="UP000094112"/>
    </source>
</evidence>
<feature type="domain" description="SET" evidence="10">
    <location>
        <begin position="105"/>
        <end position="387"/>
    </location>
</feature>